<keyword evidence="3 6" id="KW-0949">S-adenosyl-L-methionine</keyword>
<dbReference type="InterPro" id="IPR050390">
    <property type="entry name" value="C5-Methyltransferase"/>
</dbReference>
<dbReference type="PANTHER" id="PTHR10629:SF52">
    <property type="entry name" value="DNA (CYTOSINE-5)-METHYLTRANSFERASE 1"/>
    <property type="match status" value="1"/>
</dbReference>
<evidence type="ECO:0000256" key="7">
    <source>
        <dbReference type="RuleBase" id="RU000416"/>
    </source>
</evidence>
<dbReference type="PROSITE" id="PS00095">
    <property type="entry name" value="C5_MTASE_2"/>
    <property type="match status" value="1"/>
</dbReference>
<dbReference type="PROSITE" id="PS51679">
    <property type="entry name" value="SAM_MT_C5"/>
    <property type="match status" value="1"/>
</dbReference>
<dbReference type="EC" id="2.1.1.37" evidence="8"/>
<accession>A0AAJ2TUE0</accession>
<dbReference type="Gene3D" id="3.90.120.10">
    <property type="entry name" value="DNA Methylase, subunit A, domain 2"/>
    <property type="match status" value="1"/>
</dbReference>
<dbReference type="Pfam" id="PF00145">
    <property type="entry name" value="DNA_methylase"/>
    <property type="match status" value="1"/>
</dbReference>
<dbReference type="InterPro" id="IPR029063">
    <property type="entry name" value="SAM-dependent_MTases_sf"/>
</dbReference>
<evidence type="ECO:0000256" key="2">
    <source>
        <dbReference type="ARBA" id="ARBA00022679"/>
    </source>
</evidence>
<dbReference type="GO" id="GO:0003886">
    <property type="term" value="F:DNA (cytosine-5-)-methyltransferase activity"/>
    <property type="evidence" value="ECO:0007669"/>
    <property type="project" value="UniProtKB-EC"/>
</dbReference>
<reference evidence="9" key="1">
    <citation type="submission" date="2023-12" db="EMBL/GenBank/DDBJ databases">
        <title>'Antibacterial potential of Stenotrophomonas maltophilia cystic fibrosis isolates' (manuscript under preparation).</title>
        <authorList>
            <person name="Crisan C.V."/>
            <person name="Pettis M."/>
            <person name="Goldberg J.B."/>
        </authorList>
    </citation>
    <scope>NUCLEOTIDE SEQUENCE</scope>
    <source>
        <strain evidence="9">CCV129</strain>
    </source>
</reference>
<dbReference type="Proteomes" id="UP001288387">
    <property type="component" value="Unassembled WGS sequence"/>
</dbReference>
<evidence type="ECO:0000313" key="10">
    <source>
        <dbReference type="Proteomes" id="UP001288387"/>
    </source>
</evidence>
<dbReference type="GO" id="GO:0044027">
    <property type="term" value="P:negative regulation of gene expression via chromosomal CpG island methylation"/>
    <property type="evidence" value="ECO:0007669"/>
    <property type="project" value="TreeGrafter"/>
</dbReference>
<evidence type="ECO:0000256" key="4">
    <source>
        <dbReference type="ARBA" id="ARBA00022747"/>
    </source>
</evidence>
<evidence type="ECO:0000313" key="9">
    <source>
        <dbReference type="EMBL" id="MDZ5767192.1"/>
    </source>
</evidence>
<dbReference type="PANTHER" id="PTHR10629">
    <property type="entry name" value="CYTOSINE-SPECIFIC METHYLTRANSFERASE"/>
    <property type="match status" value="1"/>
</dbReference>
<dbReference type="NCBIfam" id="TIGR00675">
    <property type="entry name" value="dcm"/>
    <property type="match status" value="1"/>
</dbReference>
<evidence type="ECO:0000256" key="3">
    <source>
        <dbReference type="ARBA" id="ARBA00022691"/>
    </source>
</evidence>
<protein>
    <recommendedName>
        <fullName evidence="8">Cytosine-specific methyltransferase</fullName>
        <ecNumber evidence="8">2.1.1.37</ecNumber>
    </recommendedName>
</protein>
<evidence type="ECO:0000256" key="6">
    <source>
        <dbReference type="PROSITE-ProRule" id="PRU01016"/>
    </source>
</evidence>
<dbReference type="AlphaFoldDB" id="A0AAJ2TUE0"/>
<dbReference type="InterPro" id="IPR018117">
    <property type="entry name" value="C5_DNA_meth_AS"/>
</dbReference>
<proteinExistence type="inferred from homology"/>
<dbReference type="GO" id="GO:0003677">
    <property type="term" value="F:DNA binding"/>
    <property type="evidence" value="ECO:0007669"/>
    <property type="project" value="TreeGrafter"/>
</dbReference>
<dbReference type="GO" id="GO:0009307">
    <property type="term" value="P:DNA restriction-modification system"/>
    <property type="evidence" value="ECO:0007669"/>
    <property type="project" value="UniProtKB-KW"/>
</dbReference>
<keyword evidence="4" id="KW-0680">Restriction system</keyword>
<comment type="similarity">
    <text evidence="6 7">Belongs to the class I-like SAM-binding methyltransferase superfamily. C5-methyltransferase family.</text>
</comment>
<feature type="active site" evidence="6">
    <location>
        <position position="108"/>
    </location>
</feature>
<dbReference type="GO" id="GO:0032259">
    <property type="term" value="P:methylation"/>
    <property type="evidence" value="ECO:0007669"/>
    <property type="project" value="UniProtKB-KW"/>
</dbReference>
<dbReference type="SUPFAM" id="SSF53335">
    <property type="entry name" value="S-adenosyl-L-methionine-dependent methyltransferases"/>
    <property type="match status" value="1"/>
</dbReference>
<evidence type="ECO:0000256" key="8">
    <source>
        <dbReference type="RuleBase" id="RU000417"/>
    </source>
</evidence>
<gene>
    <name evidence="9" type="ORF">U4I38_22235</name>
</gene>
<dbReference type="Gene3D" id="3.40.50.150">
    <property type="entry name" value="Vaccinia Virus protein VP39"/>
    <property type="match status" value="1"/>
</dbReference>
<dbReference type="RefSeq" id="WP_099551314.1">
    <property type="nucleotide sequence ID" value="NZ_JAKJQX010000025.1"/>
</dbReference>
<organism evidence="9 10">
    <name type="scientific">Stenotrophomonas maltophilia</name>
    <name type="common">Pseudomonas maltophilia</name>
    <name type="synonym">Xanthomonas maltophilia</name>
    <dbReference type="NCBI Taxonomy" id="40324"/>
    <lineage>
        <taxon>Bacteria</taxon>
        <taxon>Pseudomonadati</taxon>
        <taxon>Pseudomonadota</taxon>
        <taxon>Gammaproteobacteria</taxon>
        <taxon>Lysobacterales</taxon>
        <taxon>Lysobacteraceae</taxon>
        <taxon>Stenotrophomonas</taxon>
        <taxon>Stenotrophomonas maltophilia group</taxon>
    </lineage>
</organism>
<comment type="catalytic activity">
    <reaction evidence="5 8">
        <text>a 2'-deoxycytidine in DNA + S-adenosyl-L-methionine = a 5-methyl-2'-deoxycytidine in DNA + S-adenosyl-L-homocysteine + H(+)</text>
        <dbReference type="Rhea" id="RHEA:13681"/>
        <dbReference type="Rhea" id="RHEA-COMP:11369"/>
        <dbReference type="Rhea" id="RHEA-COMP:11370"/>
        <dbReference type="ChEBI" id="CHEBI:15378"/>
        <dbReference type="ChEBI" id="CHEBI:57856"/>
        <dbReference type="ChEBI" id="CHEBI:59789"/>
        <dbReference type="ChEBI" id="CHEBI:85452"/>
        <dbReference type="ChEBI" id="CHEBI:85454"/>
        <dbReference type="EC" id="2.1.1.37"/>
    </reaction>
</comment>
<evidence type="ECO:0000256" key="1">
    <source>
        <dbReference type="ARBA" id="ARBA00022603"/>
    </source>
</evidence>
<keyword evidence="1 6" id="KW-0489">Methyltransferase</keyword>
<name>A0AAJ2TUE0_STEMA</name>
<comment type="caution">
    <text evidence="9">The sequence shown here is derived from an EMBL/GenBank/DDBJ whole genome shotgun (WGS) entry which is preliminary data.</text>
</comment>
<dbReference type="InterPro" id="IPR031303">
    <property type="entry name" value="C5_meth_CS"/>
</dbReference>
<evidence type="ECO:0000256" key="5">
    <source>
        <dbReference type="ARBA" id="ARBA00047422"/>
    </source>
</evidence>
<dbReference type="PRINTS" id="PR00105">
    <property type="entry name" value="C5METTRFRASE"/>
</dbReference>
<dbReference type="InterPro" id="IPR001525">
    <property type="entry name" value="C5_MeTfrase"/>
</dbReference>
<sequence>MRKNFLSVVDLFAGCGGFGLGLEQAGFTPIFVNEINVDARGTYVFNRKDRHPHFARGLDEEKWINPFCSTDARKMTKKGYLERLESSFKSEFGISHGEIDLVVGGPPCQGFSGIGHRRSYSVAKEDLPSNHLFKDMARIISHLRPRAFVFENVRGLLTGRWTFDGENGEIWKDVKKAFVNIGGYRLAAELVYAKNYGVAQNRPRIMLVGIREDIAGSVTRKDEIDLIDGTGISSGFLPAGRPGSWPSIAELLGDLVDPNHQESGGKTTEYPSRVICETQRKFRTSADGKSVAGKGAPVTEHEYSKHHPKVVKKFKAMIDGMDFEATRKFSQRVLPREWGATGPSITATSLPDDYVHYEQPRTLTVREWARLQGFPDWYQFKGKRTTGGLRRAGNPIEGIHFRELPKYTQIGNAVPVPMGRAIGEHLAKILRGNRS</sequence>
<dbReference type="EMBL" id="JAXRVB010000061">
    <property type="protein sequence ID" value="MDZ5767192.1"/>
    <property type="molecule type" value="Genomic_DNA"/>
</dbReference>
<keyword evidence="2 6" id="KW-0808">Transferase</keyword>
<dbReference type="PROSITE" id="PS00094">
    <property type="entry name" value="C5_MTASE_1"/>
    <property type="match status" value="1"/>
</dbReference>